<dbReference type="Proteomes" id="UP001501822">
    <property type="component" value="Unassembled WGS sequence"/>
</dbReference>
<evidence type="ECO:0000256" key="1">
    <source>
        <dbReference type="SAM" id="MobiDB-lite"/>
    </source>
</evidence>
<accession>A0ABN0XKL6</accession>
<reference evidence="2 3" key="1">
    <citation type="journal article" date="2019" name="Int. J. Syst. Evol. Microbiol.">
        <title>The Global Catalogue of Microorganisms (GCM) 10K type strain sequencing project: providing services to taxonomists for standard genome sequencing and annotation.</title>
        <authorList>
            <consortium name="The Broad Institute Genomics Platform"/>
            <consortium name="The Broad Institute Genome Sequencing Center for Infectious Disease"/>
            <person name="Wu L."/>
            <person name="Ma J."/>
        </authorList>
    </citation>
    <scope>NUCLEOTIDE SEQUENCE [LARGE SCALE GENOMIC DNA]</scope>
    <source>
        <strain evidence="2 3">JCM 3146</strain>
    </source>
</reference>
<sequence length="82" mass="8674">MGGSPCARSTSRTNRISSSVVAPASTSASAAVSSARHRTLVRFSNARSSRSGARERLPPRDHPVLPGEDSFDHDISLTSRPV</sequence>
<evidence type="ECO:0000313" key="3">
    <source>
        <dbReference type="Proteomes" id="UP001501822"/>
    </source>
</evidence>
<evidence type="ECO:0000313" key="2">
    <source>
        <dbReference type="EMBL" id="GAA0366589.1"/>
    </source>
</evidence>
<name>A0ABN0XKL6_9ACTN</name>
<feature type="region of interest" description="Disordered" evidence="1">
    <location>
        <begin position="1"/>
        <end position="82"/>
    </location>
</feature>
<dbReference type="EMBL" id="BAAABM010000066">
    <property type="protein sequence ID" value="GAA0366589.1"/>
    <property type="molecule type" value="Genomic_DNA"/>
</dbReference>
<protein>
    <submittedName>
        <fullName evidence="2">Uncharacterized protein</fullName>
    </submittedName>
</protein>
<feature type="compositionally biased region" description="Basic and acidic residues" evidence="1">
    <location>
        <begin position="52"/>
        <end position="63"/>
    </location>
</feature>
<feature type="compositionally biased region" description="Low complexity" evidence="1">
    <location>
        <begin position="8"/>
        <end position="34"/>
    </location>
</feature>
<keyword evidence="3" id="KW-1185">Reference proteome</keyword>
<gene>
    <name evidence="2" type="ORF">GCM10010151_65660</name>
</gene>
<organism evidence="2 3">
    <name type="scientific">Actinoallomurus spadix</name>
    <dbReference type="NCBI Taxonomy" id="79912"/>
    <lineage>
        <taxon>Bacteria</taxon>
        <taxon>Bacillati</taxon>
        <taxon>Actinomycetota</taxon>
        <taxon>Actinomycetes</taxon>
        <taxon>Streptosporangiales</taxon>
        <taxon>Thermomonosporaceae</taxon>
        <taxon>Actinoallomurus</taxon>
    </lineage>
</organism>
<comment type="caution">
    <text evidence="2">The sequence shown here is derived from an EMBL/GenBank/DDBJ whole genome shotgun (WGS) entry which is preliminary data.</text>
</comment>
<proteinExistence type="predicted"/>